<feature type="non-terminal residue" evidence="2">
    <location>
        <position position="1"/>
    </location>
</feature>
<feature type="region of interest" description="Disordered" evidence="1">
    <location>
        <begin position="94"/>
        <end position="130"/>
    </location>
</feature>
<name>A0A034V2F6_BACDO</name>
<proteinExistence type="predicted"/>
<accession>A0A034V2F6</accession>
<feature type="compositionally biased region" description="Basic and acidic residues" evidence="1">
    <location>
        <begin position="102"/>
        <end position="119"/>
    </location>
</feature>
<dbReference type="EMBL" id="GAKP01023253">
    <property type="protein sequence ID" value="JAC35703.1"/>
    <property type="molecule type" value="Transcribed_RNA"/>
</dbReference>
<sequence>RKQAKENMEANARYDKLRYDKNKAKIIKYNVGDHVLLKNEERHQTKLDPKFKGPFEIIEQLDGDRYVLKSLISKRTYKYAHEFLRALPNRELSKEIDEDFDDSRGDASDSQMRNRDKEGTAVASESQEGI</sequence>
<evidence type="ECO:0000256" key="1">
    <source>
        <dbReference type="SAM" id="MobiDB-lite"/>
    </source>
</evidence>
<organism evidence="2">
    <name type="scientific">Bactrocera dorsalis</name>
    <name type="common">Oriental fruit fly</name>
    <name type="synonym">Dacus dorsalis</name>
    <dbReference type="NCBI Taxonomy" id="27457"/>
    <lineage>
        <taxon>Eukaryota</taxon>
        <taxon>Metazoa</taxon>
        <taxon>Ecdysozoa</taxon>
        <taxon>Arthropoda</taxon>
        <taxon>Hexapoda</taxon>
        <taxon>Insecta</taxon>
        <taxon>Pterygota</taxon>
        <taxon>Neoptera</taxon>
        <taxon>Endopterygota</taxon>
        <taxon>Diptera</taxon>
        <taxon>Brachycera</taxon>
        <taxon>Muscomorpha</taxon>
        <taxon>Tephritoidea</taxon>
        <taxon>Tephritidae</taxon>
        <taxon>Bactrocera</taxon>
        <taxon>Bactrocera</taxon>
    </lineage>
</organism>
<reference evidence="2" key="1">
    <citation type="journal article" date="2014" name="BMC Genomics">
        <title>Characterizing the developmental transcriptome of the oriental fruit fly, Bactrocera dorsalis (Diptera: Tephritidae) through comparative genomic analysis with Drosophila melanogaster utilizing modENCODE datasets.</title>
        <authorList>
            <person name="Geib S.M."/>
            <person name="Calla B."/>
            <person name="Hall B."/>
            <person name="Hou S."/>
            <person name="Manoukis N.C."/>
        </authorList>
    </citation>
    <scope>NUCLEOTIDE SEQUENCE</scope>
    <source>
        <strain evidence="2">Punador</strain>
    </source>
</reference>
<dbReference type="AlphaFoldDB" id="A0A034V2F6"/>
<evidence type="ECO:0000313" key="2">
    <source>
        <dbReference type="EMBL" id="JAC35703.1"/>
    </source>
</evidence>
<protein>
    <submittedName>
        <fullName evidence="2">Uncharacterized protein</fullName>
    </submittedName>
</protein>